<accession>A0A4D7AV84</accession>
<keyword evidence="3" id="KW-1185">Reference proteome</keyword>
<evidence type="ECO:0000313" key="2">
    <source>
        <dbReference type="EMBL" id="QCI58347.1"/>
    </source>
</evidence>
<dbReference type="AlphaFoldDB" id="A0A4D7AV84"/>
<protein>
    <submittedName>
        <fullName evidence="2">Sulfurtransferase TusA family protein</fullName>
    </submittedName>
</protein>
<keyword evidence="2" id="KW-0808">Transferase</keyword>
<dbReference type="GeneID" id="89523168"/>
<sequence length="66" mass="7219">MVDTRGYICPTPVLMVQKALKDRPAMVEVLAEAGAAVENITRFAHSQGYQVSKTADGPDWKLTLTK</sequence>
<name>A0A4D7AV84_9FIRM</name>
<dbReference type="KEGG" id="obj:EIO64_03140"/>
<gene>
    <name evidence="2" type="ORF">EIO64_03140</name>
</gene>
<reference evidence="3" key="1">
    <citation type="submission" date="2018-12" db="EMBL/GenBank/DDBJ databases">
        <title>Dusodibacter welbiota gen. nov., sp. nov., isolated from human faeces and emended description of the Oscillibacter genus.</title>
        <authorList>
            <person name="Le Roy T."/>
            <person name="Van der Smissen P."/>
            <person name="Delzenne N."/>
            <person name="Muccioli G."/>
            <person name="Collet J.F."/>
            <person name="Cani P.D."/>
        </authorList>
    </citation>
    <scope>NUCLEOTIDE SEQUENCE [LARGE SCALE GENOMIC DNA]</scope>
    <source>
        <strain evidence="3">J115</strain>
    </source>
</reference>
<organism evidence="2 3">
    <name type="scientific">Dysosmobacter welbionis</name>
    <dbReference type="NCBI Taxonomy" id="2093857"/>
    <lineage>
        <taxon>Bacteria</taxon>
        <taxon>Bacillati</taxon>
        <taxon>Bacillota</taxon>
        <taxon>Clostridia</taxon>
        <taxon>Eubacteriales</taxon>
        <taxon>Oscillospiraceae</taxon>
        <taxon>Dysosmobacter</taxon>
    </lineage>
</organism>
<dbReference type="Gene3D" id="3.30.110.40">
    <property type="entry name" value="TusA-like domain"/>
    <property type="match status" value="1"/>
</dbReference>
<evidence type="ECO:0000313" key="3">
    <source>
        <dbReference type="Proteomes" id="UP000298642"/>
    </source>
</evidence>
<dbReference type="SUPFAM" id="SSF64307">
    <property type="entry name" value="SirA-like"/>
    <property type="match status" value="1"/>
</dbReference>
<dbReference type="RefSeq" id="WP_136890773.1">
    <property type="nucleotide sequence ID" value="NZ_CP034413.3"/>
</dbReference>
<proteinExistence type="predicted"/>
<dbReference type="EMBL" id="CP034413">
    <property type="protein sequence ID" value="QCI58347.1"/>
    <property type="molecule type" value="Genomic_DNA"/>
</dbReference>
<evidence type="ECO:0000259" key="1">
    <source>
        <dbReference type="Pfam" id="PF01206"/>
    </source>
</evidence>
<dbReference type="InterPro" id="IPR036868">
    <property type="entry name" value="TusA-like_sf"/>
</dbReference>
<dbReference type="GO" id="GO:0016740">
    <property type="term" value="F:transferase activity"/>
    <property type="evidence" value="ECO:0007669"/>
    <property type="project" value="UniProtKB-KW"/>
</dbReference>
<dbReference type="InterPro" id="IPR001455">
    <property type="entry name" value="TusA-like"/>
</dbReference>
<dbReference type="Pfam" id="PF01206">
    <property type="entry name" value="TusA"/>
    <property type="match status" value="1"/>
</dbReference>
<feature type="domain" description="UPF0033" evidence="1">
    <location>
        <begin position="2"/>
        <end position="66"/>
    </location>
</feature>
<dbReference type="Proteomes" id="UP000298642">
    <property type="component" value="Chromosome"/>
</dbReference>